<dbReference type="InterPro" id="IPR025996">
    <property type="entry name" value="MT1864/Rv1816-like_C"/>
</dbReference>
<proteinExistence type="predicted"/>
<dbReference type="Gene3D" id="1.10.10.60">
    <property type="entry name" value="Homeodomain-like"/>
    <property type="match status" value="1"/>
</dbReference>
<protein>
    <submittedName>
        <fullName evidence="7">TetR family transcriptional regulator</fullName>
    </submittedName>
</protein>
<reference evidence="7" key="2">
    <citation type="submission" date="2020-09" db="EMBL/GenBank/DDBJ databases">
        <authorList>
            <person name="Sun Q."/>
            <person name="Zhou Y."/>
        </authorList>
    </citation>
    <scope>NUCLEOTIDE SEQUENCE</scope>
    <source>
        <strain evidence="7">CGMCC 4.7110</strain>
    </source>
</reference>
<evidence type="ECO:0000259" key="6">
    <source>
        <dbReference type="PROSITE" id="PS50977"/>
    </source>
</evidence>
<dbReference type="InterPro" id="IPR050109">
    <property type="entry name" value="HTH-type_TetR-like_transc_reg"/>
</dbReference>
<dbReference type="Proteomes" id="UP000653411">
    <property type="component" value="Unassembled WGS sequence"/>
</dbReference>
<dbReference type="Pfam" id="PF00440">
    <property type="entry name" value="TetR_N"/>
    <property type="match status" value="1"/>
</dbReference>
<dbReference type="SUPFAM" id="SSF48498">
    <property type="entry name" value="Tetracyclin repressor-like, C-terminal domain"/>
    <property type="match status" value="1"/>
</dbReference>
<reference evidence="7" key="1">
    <citation type="journal article" date="2014" name="Int. J. Syst. Evol. Microbiol.">
        <title>Complete genome sequence of Corynebacterium casei LMG S-19264T (=DSM 44701T), isolated from a smear-ripened cheese.</title>
        <authorList>
            <consortium name="US DOE Joint Genome Institute (JGI-PGF)"/>
            <person name="Walter F."/>
            <person name="Albersmeier A."/>
            <person name="Kalinowski J."/>
            <person name="Ruckert C."/>
        </authorList>
    </citation>
    <scope>NUCLEOTIDE SEQUENCE</scope>
    <source>
        <strain evidence="7">CGMCC 4.7110</strain>
    </source>
</reference>
<evidence type="ECO:0000313" key="8">
    <source>
        <dbReference type="Proteomes" id="UP000653411"/>
    </source>
</evidence>
<dbReference type="AlphaFoldDB" id="A0A917UGH5"/>
<dbReference type="InterPro" id="IPR009057">
    <property type="entry name" value="Homeodomain-like_sf"/>
</dbReference>
<dbReference type="GO" id="GO:0003700">
    <property type="term" value="F:DNA-binding transcription factor activity"/>
    <property type="evidence" value="ECO:0007669"/>
    <property type="project" value="TreeGrafter"/>
</dbReference>
<dbReference type="PROSITE" id="PS50977">
    <property type="entry name" value="HTH_TETR_2"/>
    <property type="match status" value="1"/>
</dbReference>
<dbReference type="PRINTS" id="PR00455">
    <property type="entry name" value="HTHTETR"/>
</dbReference>
<dbReference type="InterPro" id="IPR036271">
    <property type="entry name" value="Tet_transcr_reg_TetR-rel_C_sf"/>
</dbReference>
<evidence type="ECO:0000313" key="7">
    <source>
        <dbReference type="EMBL" id="GGM86017.1"/>
    </source>
</evidence>
<dbReference type="Gene3D" id="1.10.357.10">
    <property type="entry name" value="Tetracycline Repressor, domain 2"/>
    <property type="match status" value="1"/>
</dbReference>
<gene>
    <name evidence="7" type="ORF">GCM10011578_001040</name>
</gene>
<comment type="caution">
    <text evidence="7">The sequence shown here is derived from an EMBL/GenBank/DDBJ whole genome shotgun (WGS) entry which is preliminary data.</text>
</comment>
<dbReference type="Pfam" id="PF13305">
    <property type="entry name" value="TetR_C_33"/>
    <property type="match status" value="1"/>
</dbReference>
<dbReference type="EMBL" id="BMML01000001">
    <property type="protein sequence ID" value="GGM86017.1"/>
    <property type="molecule type" value="Genomic_DNA"/>
</dbReference>
<dbReference type="PANTHER" id="PTHR30055:SF239">
    <property type="entry name" value="TRANSCRIPTIONAL REGULATORY PROTEIN"/>
    <property type="match status" value="1"/>
</dbReference>
<sequence length="206" mass="22234">MTDATDETGRTGKPAARTAPDVPAVAHVPAAPFAPDRLTARAREIVAAARDLLEESGPAVLTMRTLADRLGIKAPSLYKHFPDKHAVEVELIAQMLEESAAALEAAESRTPGSLEALAEAYRTYALAHPHLYCLATERPLPRTLLPAGLEDRAALPLLRACAGDRDLARATWAFTHGMVSLEIHGRFPEDADLDAAWKRGLRTLHP</sequence>
<dbReference type="SUPFAM" id="SSF46689">
    <property type="entry name" value="Homeodomain-like"/>
    <property type="match status" value="1"/>
</dbReference>
<keyword evidence="1" id="KW-0805">Transcription regulation</keyword>
<evidence type="ECO:0000256" key="3">
    <source>
        <dbReference type="ARBA" id="ARBA00023163"/>
    </source>
</evidence>
<dbReference type="GO" id="GO:0000976">
    <property type="term" value="F:transcription cis-regulatory region binding"/>
    <property type="evidence" value="ECO:0007669"/>
    <property type="project" value="TreeGrafter"/>
</dbReference>
<dbReference type="InterPro" id="IPR001647">
    <property type="entry name" value="HTH_TetR"/>
</dbReference>
<keyword evidence="3" id="KW-0804">Transcription</keyword>
<keyword evidence="8" id="KW-1185">Reference proteome</keyword>
<name>A0A917UGH5_9ACTN</name>
<keyword evidence="2 4" id="KW-0238">DNA-binding</keyword>
<evidence type="ECO:0000256" key="1">
    <source>
        <dbReference type="ARBA" id="ARBA00023015"/>
    </source>
</evidence>
<evidence type="ECO:0000256" key="5">
    <source>
        <dbReference type="SAM" id="MobiDB-lite"/>
    </source>
</evidence>
<evidence type="ECO:0000256" key="4">
    <source>
        <dbReference type="PROSITE-ProRule" id="PRU00335"/>
    </source>
</evidence>
<evidence type="ECO:0000256" key="2">
    <source>
        <dbReference type="ARBA" id="ARBA00023125"/>
    </source>
</evidence>
<organism evidence="7 8">
    <name type="scientific">Streptomyces fuscichromogenes</name>
    <dbReference type="NCBI Taxonomy" id="1324013"/>
    <lineage>
        <taxon>Bacteria</taxon>
        <taxon>Bacillati</taxon>
        <taxon>Actinomycetota</taxon>
        <taxon>Actinomycetes</taxon>
        <taxon>Kitasatosporales</taxon>
        <taxon>Streptomycetaceae</taxon>
        <taxon>Streptomyces</taxon>
    </lineage>
</organism>
<feature type="domain" description="HTH tetR-type" evidence="6">
    <location>
        <begin position="39"/>
        <end position="99"/>
    </location>
</feature>
<dbReference type="PANTHER" id="PTHR30055">
    <property type="entry name" value="HTH-TYPE TRANSCRIPTIONAL REGULATOR RUTR"/>
    <property type="match status" value="1"/>
</dbReference>
<feature type="region of interest" description="Disordered" evidence="5">
    <location>
        <begin position="1"/>
        <end position="21"/>
    </location>
</feature>
<feature type="DNA-binding region" description="H-T-H motif" evidence="4">
    <location>
        <begin position="62"/>
        <end position="81"/>
    </location>
</feature>
<accession>A0A917UGH5</accession>